<dbReference type="CDD" id="cd07377">
    <property type="entry name" value="WHTH_GntR"/>
    <property type="match status" value="1"/>
</dbReference>
<evidence type="ECO:0000256" key="2">
    <source>
        <dbReference type="ARBA" id="ARBA00023125"/>
    </source>
</evidence>
<keyword evidence="1" id="KW-0805">Transcription regulation</keyword>
<dbReference type="GO" id="GO:0003677">
    <property type="term" value="F:DNA binding"/>
    <property type="evidence" value="ECO:0007669"/>
    <property type="project" value="UniProtKB-KW"/>
</dbReference>
<dbReference type="Pfam" id="PF00392">
    <property type="entry name" value="GntR"/>
    <property type="match status" value="1"/>
</dbReference>
<comment type="caution">
    <text evidence="5">The sequence shown here is derived from an EMBL/GenBank/DDBJ whole genome shotgun (WGS) entry which is preliminary data.</text>
</comment>
<proteinExistence type="predicted"/>
<dbReference type="InterPro" id="IPR011711">
    <property type="entry name" value="GntR_C"/>
</dbReference>
<dbReference type="PANTHER" id="PTHR43537">
    <property type="entry name" value="TRANSCRIPTIONAL REGULATOR, GNTR FAMILY"/>
    <property type="match status" value="1"/>
</dbReference>
<dbReference type="OrthoDB" id="3391093at2"/>
<keyword evidence="6" id="KW-1185">Reference proteome</keyword>
<accession>A0A317K7S1</accession>
<evidence type="ECO:0000259" key="4">
    <source>
        <dbReference type="PROSITE" id="PS50949"/>
    </source>
</evidence>
<dbReference type="RefSeq" id="WP_109944719.1">
    <property type="nucleotide sequence ID" value="NZ_QGSV01000158.1"/>
</dbReference>
<dbReference type="InterPro" id="IPR036390">
    <property type="entry name" value="WH_DNA-bd_sf"/>
</dbReference>
<dbReference type="InterPro" id="IPR036388">
    <property type="entry name" value="WH-like_DNA-bd_sf"/>
</dbReference>
<dbReference type="PRINTS" id="PR00035">
    <property type="entry name" value="HTHGNTR"/>
</dbReference>
<feature type="domain" description="HTH gntR-type" evidence="4">
    <location>
        <begin position="45"/>
        <end position="115"/>
    </location>
</feature>
<evidence type="ECO:0000313" key="6">
    <source>
        <dbReference type="Proteomes" id="UP000245683"/>
    </source>
</evidence>
<dbReference type="Proteomes" id="UP000245683">
    <property type="component" value="Unassembled WGS sequence"/>
</dbReference>
<sequence length="272" mass="28284">MPINAGTAESGVAAARAASGEAASIPDANATAVPAFPVWRPVRGGNAFEITVARLVQAIKLGMVRVGERLPAERELAERLQVSRVTLREAIAALRDAGYLESRRGRSGGTFVLSALPARGAGGGSPDAGELAREMGDRLPDALDFRRVLESGAAALAANRSLSATERQHLVGALAASRDRDPVTRRVTDSRLHLAVAAASGSPSLAAAIADVQLTLDRLLAAIPVIARNLDHSDAQHTRIIDAILAGDPNGARLVMEEHCDGTAELLRGLLA</sequence>
<gene>
    <name evidence="5" type="ORF">DLJ46_11855</name>
</gene>
<dbReference type="InterPro" id="IPR000524">
    <property type="entry name" value="Tscrpt_reg_HTH_GntR"/>
</dbReference>
<dbReference type="PANTHER" id="PTHR43537:SF24">
    <property type="entry name" value="GLUCONATE OPERON TRANSCRIPTIONAL REPRESSOR"/>
    <property type="match status" value="1"/>
</dbReference>
<dbReference type="SUPFAM" id="SSF46785">
    <property type="entry name" value="Winged helix' DNA-binding domain"/>
    <property type="match status" value="1"/>
</dbReference>
<protein>
    <submittedName>
        <fullName evidence="5">GntR family transcriptional regulator</fullName>
    </submittedName>
</protein>
<evidence type="ECO:0000313" key="5">
    <source>
        <dbReference type="EMBL" id="PWU48460.1"/>
    </source>
</evidence>
<dbReference type="Gene3D" id="1.20.120.530">
    <property type="entry name" value="GntR ligand-binding domain-like"/>
    <property type="match status" value="1"/>
</dbReference>
<dbReference type="GO" id="GO:0003700">
    <property type="term" value="F:DNA-binding transcription factor activity"/>
    <property type="evidence" value="ECO:0007669"/>
    <property type="project" value="InterPro"/>
</dbReference>
<keyword evidence="2" id="KW-0238">DNA-binding</keyword>
<dbReference type="Pfam" id="PF07729">
    <property type="entry name" value="FCD"/>
    <property type="match status" value="1"/>
</dbReference>
<evidence type="ECO:0000256" key="3">
    <source>
        <dbReference type="ARBA" id="ARBA00023163"/>
    </source>
</evidence>
<dbReference type="EMBL" id="QGSV01000158">
    <property type="protein sequence ID" value="PWU48460.1"/>
    <property type="molecule type" value="Genomic_DNA"/>
</dbReference>
<dbReference type="PROSITE" id="PS50949">
    <property type="entry name" value="HTH_GNTR"/>
    <property type="match status" value="1"/>
</dbReference>
<evidence type="ECO:0000256" key="1">
    <source>
        <dbReference type="ARBA" id="ARBA00023015"/>
    </source>
</evidence>
<dbReference type="InterPro" id="IPR008920">
    <property type="entry name" value="TF_FadR/GntR_C"/>
</dbReference>
<name>A0A317K7S1_9ACTN</name>
<dbReference type="Gene3D" id="1.10.10.10">
    <property type="entry name" value="Winged helix-like DNA-binding domain superfamily/Winged helix DNA-binding domain"/>
    <property type="match status" value="1"/>
</dbReference>
<keyword evidence="3" id="KW-0804">Transcription</keyword>
<dbReference type="SMART" id="SM00345">
    <property type="entry name" value="HTH_GNTR"/>
    <property type="match status" value="1"/>
</dbReference>
<dbReference type="SUPFAM" id="SSF48008">
    <property type="entry name" value="GntR ligand-binding domain-like"/>
    <property type="match status" value="1"/>
</dbReference>
<dbReference type="AlphaFoldDB" id="A0A317K7S1"/>
<dbReference type="SMART" id="SM00895">
    <property type="entry name" value="FCD"/>
    <property type="match status" value="1"/>
</dbReference>
<reference evidence="6" key="1">
    <citation type="submission" date="2018-05" db="EMBL/GenBank/DDBJ databases">
        <title>Micromonospora globispora sp. nov. and Micromonospora rugosa sp. nov., isolated from marine sediment.</title>
        <authorList>
            <person name="Carro L."/>
            <person name="Aysel V."/>
            <person name="Cetin D."/>
            <person name="Igual J.M."/>
            <person name="Klenk H.-P."/>
            <person name="Trujillo M.E."/>
            <person name="Sahin N."/>
        </authorList>
    </citation>
    <scope>NUCLEOTIDE SEQUENCE [LARGE SCALE GENOMIC DNA]</scope>
    <source>
        <strain evidence="6">S2904</strain>
    </source>
</reference>
<organism evidence="5 6">
    <name type="scientific">Micromonospora globispora</name>
    <dbReference type="NCBI Taxonomy" id="1450148"/>
    <lineage>
        <taxon>Bacteria</taxon>
        <taxon>Bacillati</taxon>
        <taxon>Actinomycetota</taxon>
        <taxon>Actinomycetes</taxon>
        <taxon>Micromonosporales</taxon>
        <taxon>Micromonosporaceae</taxon>
        <taxon>Micromonospora</taxon>
    </lineage>
</organism>